<feature type="transmembrane region" description="Helical" evidence="1">
    <location>
        <begin position="56"/>
        <end position="75"/>
    </location>
</feature>
<sequence length="149" mass="17237">MMREYQNSITFMTFGCFFTATPIVWYNVMVFLGMTLTGGRFTFTVFSCTFYKMTTLSLWFCSFLVPSIVAFNRYLLIVHDKQTTMWFSIKMLMLCYLPMLIVDILHFFIGVPVSNDTCARLLYVNLSPIPELYTLYVFAISFSGVILGS</sequence>
<dbReference type="Proteomes" id="UP001177023">
    <property type="component" value="Unassembled WGS sequence"/>
</dbReference>
<feature type="transmembrane region" description="Helical" evidence="1">
    <location>
        <begin position="12"/>
        <end position="36"/>
    </location>
</feature>
<dbReference type="AlphaFoldDB" id="A0AA36CEM5"/>
<keyword evidence="3" id="KW-1185">Reference proteome</keyword>
<evidence type="ECO:0000256" key="1">
    <source>
        <dbReference type="SAM" id="Phobius"/>
    </source>
</evidence>
<proteinExistence type="predicted"/>
<feature type="transmembrane region" description="Helical" evidence="1">
    <location>
        <begin position="87"/>
        <end position="109"/>
    </location>
</feature>
<dbReference type="EMBL" id="CATQJA010001512">
    <property type="protein sequence ID" value="CAJ0567591.1"/>
    <property type="molecule type" value="Genomic_DNA"/>
</dbReference>
<comment type="caution">
    <text evidence="2">The sequence shown here is derived from an EMBL/GenBank/DDBJ whole genome shotgun (WGS) entry which is preliminary data.</text>
</comment>
<dbReference type="Pfam" id="PF06681">
    <property type="entry name" value="DUF1182"/>
    <property type="match status" value="1"/>
</dbReference>
<keyword evidence="1" id="KW-0472">Membrane</keyword>
<reference evidence="2" key="1">
    <citation type="submission" date="2023-06" db="EMBL/GenBank/DDBJ databases">
        <authorList>
            <person name="Delattre M."/>
        </authorList>
    </citation>
    <scope>NUCLEOTIDE SEQUENCE</scope>
    <source>
        <strain evidence="2">AF72</strain>
    </source>
</reference>
<protein>
    <submittedName>
        <fullName evidence="2">Uncharacterized protein</fullName>
    </submittedName>
</protein>
<feature type="transmembrane region" description="Helical" evidence="1">
    <location>
        <begin position="129"/>
        <end position="148"/>
    </location>
</feature>
<evidence type="ECO:0000313" key="3">
    <source>
        <dbReference type="Proteomes" id="UP001177023"/>
    </source>
</evidence>
<gene>
    <name evidence="2" type="ORF">MSPICULIGERA_LOCUS6139</name>
</gene>
<keyword evidence="1" id="KW-0812">Transmembrane</keyword>
<dbReference type="PANTHER" id="PTHR38614">
    <property type="entry name" value="PROTEIN CBG09954"/>
    <property type="match status" value="1"/>
</dbReference>
<accession>A0AA36CEM5</accession>
<dbReference type="PANTHER" id="PTHR38614:SF1">
    <property type="entry name" value="G_PROTEIN_RECEP_F1_2 DOMAIN-CONTAINING PROTEIN"/>
    <property type="match status" value="1"/>
</dbReference>
<dbReference type="PROSITE" id="PS51257">
    <property type="entry name" value="PROKAR_LIPOPROTEIN"/>
    <property type="match status" value="1"/>
</dbReference>
<dbReference type="InterPro" id="IPR010601">
    <property type="entry name" value="DUF1182"/>
</dbReference>
<feature type="non-terminal residue" evidence="2">
    <location>
        <position position="1"/>
    </location>
</feature>
<name>A0AA36CEM5_9BILA</name>
<keyword evidence="1" id="KW-1133">Transmembrane helix</keyword>
<evidence type="ECO:0000313" key="2">
    <source>
        <dbReference type="EMBL" id="CAJ0567591.1"/>
    </source>
</evidence>
<organism evidence="2 3">
    <name type="scientific">Mesorhabditis spiculigera</name>
    <dbReference type="NCBI Taxonomy" id="96644"/>
    <lineage>
        <taxon>Eukaryota</taxon>
        <taxon>Metazoa</taxon>
        <taxon>Ecdysozoa</taxon>
        <taxon>Nematoda</taxon>
        <taxon>Chromadorea</taxon>
        <taxon>Rhabditida</taxon>
        <taxon>Rhabditina</taxon>
        <taxon>Rhabditomorpha</taxon>
        <taxon>Rhabditoidea</taxon>
        <taxon>Rhabditidae</taxon>
        <taxon>Mesorhabditinae</taxon>
        <taxon>Mesorhabditis</taxon>
    </lineage>
</organism>